<keyword evidence="4 7" id="KW-0812">Transmembrane</keyword>
<feature type="transmembrane region" description="Helical" evidence="9">
    <location>
        <begin position="324"/>
        <end position="345"/>
    </location>
</feature>
<keyword evidence="5 9" id="KW-1133">Transmembrane helix</keyword>
<dbReference type="GO" id="GO:0015267">
    <property type="term" value="F:channel activity"/>
    <property type="evidence" value="ECO:0007669"/>
    <property type="project" value="InterPro"/>
</dbReference>
<comment type="similarity">
    <text evidence="2 7">Belongs to the MIP/aquaporin (TC 1.A.8) family.</text>
</comment>
<evidence type="ECO:0000313" key="10">
    <source>
        <dbReference type="EMBL" id="KPJ09956.1"/>
    </source>
</evidence>
<evidence type="ECO:0000256" key="3">
    <source>
        <dbReference type="ARBA" id="ARBA00022448"/>
    </source>
</evidence>
<feature type="transmembrane region" description="Helical" evidence="9">
    <location>
        <begin position="246"/>
        <end position="270"/>
    </location>
</feature>
<dbReference type="InterPro" id="IPR022357">
    <property type="entry name" value="MIP_CS"/>
</dbReference>
<feature type="transmembrane region" description="Helical" evidence="9">
    <location>
        <begin position="138"/>
        <end position="157"/>
    </location>
</feature>
<evidence type="ECO:0000256" key="1">
    <source>
        <dbReference type="ARBA" id="ARBA00004141"/>
    </source>
</evidence>
<evidence type="ECO:0000256" key="8">
    <source>
        <dbReference type="SAM" id="MobiDB-lite"/>
    </source>
</evidence>
<name>A0A0N0PBD6_PAPMA</name>
<dbReference type="PRINTS" id="PR00783">
    <property type="entry name" value="MINTRINSICP"/>
</dbReference>
<dbReference type="STRING" id="76193.A0A0N0PBD6"/>
<feature type="transmembrane region" description="Helical" evidence="9">
    <location>
        <begin position="198"/>
        <end position="226"/>
    </location>
</feature>
<dbReference type="Pfam" id="PF00230">
    <property type="entry name" value="MIP"/>
    <property type="match status" value="1"/>
</dbReference>
<sequence length="390" mass="40328">METTIATFSSAVVVQKEIGEPNREIEGCVVFLRLVLGTPNHRSLVKYGAAFFYAQYSASPWLATCGISWYSFGAGAGGDEPDAARAASQPQSQHSRRERPSAAARCLATVSTHVSHTSPVAESERGVGAWARRWWRPLLAELVATALLVLLGIAALLPDGGAEPPLTHPALTFGFVVLANAEIFGPTSGAHMNPAVSLAALVAGQLPAAAAAGYALAQLAGAVLGFGALRALTPQAAGEGATHPAVSWAAAVAVEATLTGVLAMVCCALWSAHDASRPDRTASLKVGLTVAGLIYSGGHLTGASLNPARSFAPALFQGLTADHWVYWAGPLGGAALGALLHRALLARPAPRPAPPHRAPRRGAATERQARALANINLNKMFVCLLVQHVV</sequence>
<dbReference type="EMBL" id="KQ461033">
    <property type="protein sequence ID" value="KPJ09956.1"/>
    <property type="molecule type" value="Genomic_DNA"/>
</dbReference>
<dbReference type="PANTHER" id="PTHR19139:SF270">
    <property type="entry name" value="ENTOMOGLYCEROPORIN 1-RELATED"/>
    <property type="match status" value="1"/>
</dbReference>
<dbReference type="PANTHER" id="PTHR19139">
    <property type="entry name" value="AQUAPORIN TRANSPORTER"/>
    <property type="match status" value="1"/>
</dbReference>
<keyword evidence="11" id="KW-1185">Reference proteome</keyword>
<proteinExistence type="inferred from homology"/>
<evidence type="ECO:0000256" key="9">
    <source>
        <dbReference type="SAM" id="Phobius"/>
    </source>
</evidence>
<comment type="subcellular location">
    <subcellularLocation>
        <location evidence="1">Membrane</location>
        <topology evidence="1">Multi-pass membrane protein</topology>
    </subcellularLocation>
</comment>
<gene>
    <name evidence="10" type="ORF">RR48_05819</name>
</gene>
<protein>
    <submittedName>
        <fullName evidence="10">Aquaporin-4</fullName>
    </submittedName>
</protein>
<dbReference type="InterPro" id="IPR023271">
    <property type="entry name" value="Aquaporin-like"/>
</dbReference>
<evidence type="ECO:0000256" key="6">
    <source>
        <dbReference type="ARBA" id="ARBA00023136"/>
    </source>
</evidence>
<accession>A0A0N0PBD6</accession>
<reference evidence="10 11" key="1">
    <citation type="journal article" date="2015" name="Nat. Commun.">
        <title>Outbred genome sequencing and CRISPR/Cas9 gene editing in butterflies.</title>
        <authorList>
            <person name="Li X."/>
            <person name="Fan D."/>
            <person name="Zhang W."/>
            <person name="Liu G."/>
            <person name="Zhang L."/>
            <person name="Zhao L."/>
            <person name="Fang X."/>
            <person name="Chen L."/>
            <person name="Dong Y."/>
            <person name="Chen Y."/>
            <person name="Ding Y."/>
            <person name="Zhao R."/>
            <person name="Feng M."/>
            <person name="Zhu Y."/>
            <person name="Feng Y."/>
            <person name="Jiang X."/>
            <person name="Zhu D."/>
            <person name="Xiang H."/>
            <person name="Feng X."/>
            <person name="Li S."/>
            <person name="Wang J."/>
            <person name="Zhang G."/>
            <person name="Kronforst M.R."/>
            <person name="Wang W."/>
        </authorList>
    </citation>
    <scope>NUCLEOTIDE SEQUENCE [LARGE SCALE GENOMIC DNA]</scope>
    <source>
        <strain evidence="10">Ya'a_city_454_Pm</strain>
        <tissue evidence="10">Whole body</tissue>
    </source>
</reference>
<dbReference type="AlphaFoldDB" id="A0A0N0PBD6"/>
<evidence type="ECO:0000256" key="2">
    <source>
        <dbReference type="ARBA" id="ARBA00006175"/>
    </source>
</evidence>
<feature type="transmembrane region" description="Helical" evidence="9">
    <location>
        <begin position="282"/>
        <end position="304"/>
    </location>
</feature>
<dbReference type="InterPro" id="IPR034294">
    <property type="entry name" value="Aquaporin_transptr"/>
</dbReference>
<dbReference type="GO" id="GO:0005886">
    <property type="term" value="C:plasma membrane"/>
    <property type="evidence" value="ECO:0007669"/>
    <property type="project" value="TreeGrafter"/>
</dbReference>
<evidence type="ECO:0000256" key="4">
    <source>
        <dbReference type="ARBA" id="ARBA00022692"/>
    </source>
</evidence>
<dbReference type="Gene3D" id="1.20.1080.10">
    <property type="entry name" value="Glycerol uptake facilitator protein"/>
    <property type="match status" value="1"/>
</dbReference>
<evidence type="ECO:0000256" key="5">
    <source>
        <dbReference type="ARBA" id="ARBA00022989"/>
    </source>
</evidence>
<dbReference type="PROSITE" id="PS00221">
    <property type="entry name" value="MIP"/>
    <property type="match status" value="1"/>
</dbReference>
<organism evidence="10 11">
    <name type="scientific">Papilio machaon</name>
    <name type="common">Old World swallowtail butterfly</name>
    <dbReference type="NCBI Taxonomy" id="76193"/>
    <lineage>
        <taxon>Eukaryota</taxon>
        <taxon>Metazoa</taxon>
        <taxon>Ecdysozoa</taxon>
        <taxon>Arthropoda</taxon>
        <taxon>Hexapoda</taxon>
        <taxon>Insecta</taxon>
        <taxon>Pterygota</taxon>
        <taxon>Neoptera</taxon>
        <taxon>Endopterygota</taxon>
        <taxon>Lepidoptera</taxon>
        <taxon>Glossata</taxon>
        <taxon>Ditrysia</taxon>
        <taxon>Papilionoidea</taxon>
        <taxon>Papilionidae</taxon>
        <taxon>Papilioninae</taxon>
        <taxon>Papilio</taxon>
    </lineage>
</organism>
<evidence type="ECO:0000313" key="11">
    <source>
        <dbReference type="Proteomes" id="UP000053240"/>
    </source>
</evidence>
<feature type="region of interest" description="Disordered" evidence="8">
    <location>
        <begin position="80"/>
        <end position="100"/>
    </location>
</feature>
<keyword evidence="6 9" id="KW-0472">Membrane</keyword>
<evidence type="ECO:0000256" key="7">
    <source>
        <dbReference type="RuleBase" id="RU000477"/>
    </source>
</evidence>
<feature type="transmembrane region" description="Helical" evidence="9">
    <location>
        <begin position="169"/>
        <end position="186"/>
    </location>
</feature>
<dbReference type="InParanoid" id="A0A0N0PBD6"/>
<dbReference type="Proteomes" id="UP000053240">
    <property type="component" value="Unassembled WGS sequence"/>
</dbReference>
<dbReference type="SUPFAM" id="SSF81338">
    <property type="entry name" value="Aquaporin-like"/>
    <property type="match status" value="1"/>
</dbReference>
<keyword evidence="3 7" id="KW-0813">Transport</keyword>
<dbReference type="InterPro" id="IPR000425">
    <property type="entry name" value="MIP"/>
</dbReference>